<evidence type="ECO:0000256" key="1">
    <source>
        <dbReference type="ARBA" id="ARBA00005964"/>
    </source>
</evidence>
<dbReference type="PANTHER" id="PTHR43142:SF1">
    <property type="entry name" value="CARBOXYLIC ESTER HYDROLASE"/>
    <property type="match status" value="1"/>
</dbReference>
<keyword evidence="3" id="KW-0378">Hydrolase</keyword>
<name>A0AAW0WF28_CHEQU</name>
<protein>
    <recommendedName>
        <fullName evidence="5">Carboxylesterase type B domain-containing protein</fullName>
    </recommendedName>
</protein>
<gene>
    <name evidence="6" type="ORF">OTU49_007888</name>
</gene>
<evidence type="ECO:0000256" key="3">
    <source>
        <dbReference type="ARBA" id="ARBA00022801"/>
    </source>
</evidence>
<accession>A0AAW0WF28</accession>
<proteinExistence type="inferred from homology"/>
<reference evidence="6 7" key="1">
    <citation type="journal article" date="2024" name="BMC Genomics">
        <title>Genome assembly of redclaw crayfish (Cherax quadricarinatus) provides insights into its immune adaptation and hypoxia tolerance.</title>
        <authorList>
            <person name="Liu Z."/>
            <person name="Zheng J."/>
            <person name="Li H."/>
            <person name="Fang K."/>
            <person name="Wang S."/>
            <person name="He J."/>
            <person name="Zhou D."/>
            <person name="Weng S."/>
            <person name="Chi M."/>
            <person name="Gu Z."/>
            <person name="He J."/>
            <person name="Li F."/>
            <person name="Wang M."/>
        </authorList>
    </citation>
    <scope>NUCLEOTIDE SEQUENCE [LARGE SCALE GENOMIC DNA]</scope>
    <source>
        <strain evidence="6">ZL_2023a</strain>
    </source>
</reference>
<comment type="similarity">
    <text evidence="1">Belongs to the type-B carboxylesterase/lipase family.</text>
</comment>
<dbReference type="AlphaFoldDB" id="A0AAW0WF28"/>
<sequence length="535" mass="60067">IKESQSGRHYHAFNAIPYAQAPVAKNRFMAPVTGVEWDGVLDATHPGMPCAQAALGITTGVEDCLNLYIYTPKLPESGEKKSLPVLVWLHGGSFVVGGAAALDESYLMDRDIVLVIPQYRLGLLGFFATSTGHSSGNMGMMDQVEALHWVQHNIAAFGGNPNEVTLAGDCAGGAAAVYHMMSPLSQGLFHRVLSLSGSPLSPWALNRRNHRLMLILANYLKCPPHDQRLLVQCFQELDQAELLEGAQLIIEGRDPLVGNHRLAPHVQQTEHDTGMPIFLDKHPLEALTNGDFHKVPVLMSVTKDVGSYLVDMMFYDFLLQRLQENPDFLKILLEMLLKECYFPDPSLHKQEFAEFYFPGIMFDDINEILPGLAEMFGDIHYKAGILTTANFLSQHTPTRMLRFEYMGGPKLFSLRYPDLSEAPPMPDAVSHGDEMVFLLPDHNTLTLSTDEQRAISQALLDIVENYAYGRLPQEDWPLFKTESQKTLVLGEDGSFYHERFANPERTQMLYNIHAYHHHDILKKMAQEEEALHDEL</sequence>
<feature type="domain" description="Carboxylesterase type B" evidence="5">
    <location>
        <begin position="4"/>
        <end position="494"/>
    </location>
</feature>
<keyword evidence="4" id="KW-0325">Glycoprotein</keyword>
<evidence type="ECO:0000313" key="7">
    <source>
        <dbReference type="Proteomes" id="UP001445076"/>
    </source>
</evidence>
<dbReference type="Gene3D" id="3.40.50.1820">
    <property type="entry name" value="alpha/beta hydrolase"/>
    <property type="match status" value="1"/>
</dbReference>
<evidence type="ECO:0000256" key="4">
    <source>
        <dbReference type="ARBA" id="ARBA00023180"/>
    </source>
</evidence>
<organism evidence="6 7">
    <name type="scientific">Cherax quadricarinatus</name>
    <name type="common">Australian red claw crayfish</name>
    <dbReference type="NCBI Taxonomy" id="27406"/>
    <lineage>
        <taxon>Eukaryota</taxon>
        <taxon>Metazoa</taxon>
        <taxon>Ecdysozoa</taxon>
        <taxon>Arthropoda</taxon>
        <taxon>Crustacea</taxon>
        <taxon>Multicrustacea</taxon>
        <taxon>Malacostraca</taxon>
        <taxon>Eumalacostraca</taxon>
        <taxon>Eucarida</taxon>
        <taxon>Decapoda</taxon>
        <taxon>Pleocyemata</taxon>
        <taxon>Astacidea</taxon>
        <taxon>Parastacoidea</taxon>
        <taxon>Parastacidae</taxon>
        <taxon>Cherax</taxon>
    </lineage>
</organism>
<dbReference type="InterPro" id="IPR029058">
    <property type="entry name" value="AB_hydrolase_fold"/>
</dbReference>
<comment type="caution">
    <text evidence="6">The sequence shown here is derived from an EMBL/GenBank/DDBJ whole genome shotgun (WGS) entry which is preliminary data.</text>
</comment>
<feature type="non-terminal residue" evidence="6">
    <location>
        <position position="1"/>
    </location>
</feature>
<dbReference type="GO" id="GO:0052689">
    <property type="term" value="F:carboxylic ester hydrolase activity"/>
    <property type="evidence" value="ECO:0007669"/>
    <property type="project" value="UniProtKB-KW"/>
</dbReference>
<dbReference type="PANTHER" id="PTHR43142">
    <property type="entry name" value="CARBOXYLIC ESTER HYDROLASE"/>
    <property type="match status" value="1"/>
</dbReference>
<dbReference type="Proteomes" id="UP001445076">
    <property type="component" value="Unassembled WGS sequence"/>
</dbReference>
<keyword evidence="7" id="KW-1185">Reference proteome</keyword>
<evidence type="ECO:0000259" key="5">
    <source>
        <dbReference type="Pfam" id="PF00135"/>
    </source>
</evidence>
<dbReference type="InterPro" id="IPR002018">
    <property type="entry name" value="CarbesteraseB"/>
</dbReference>
<dbReference type="EMBL" id="JARKIK010000063">
    <property type="protein sequence ID" value="KAK8730723.1"/>
    <property type="molecule type" value="Genomic_DNA"/>
</dbReference>
<evidence type="ECO:0000256" key="2">
    <source>
        <dbReference type="ARBA" id="ARBA00022487"/>
    </source>
</evidence>
<dbReference type="Pfam" id="PF00135">
    <property type="entry name" value="COesterase"/>
    <property type="match status" value="1"/>
</dbReference>
<evidence type="ECO:0000313" key="6">
    <source>
        <dbReference type="EMBL" id="KAK8730723.1"/>
    </source>
</evidence>
<dbReference type="SUPFAM" id="SSF53474">
    <property type="entry name" value="alpha/beta-Hydrolases"/>
    <property type="match status" value="1"/>
</dbReference>
<keyword evidence="2" id="KW-0719">Serine esterase</keyword>